<dbReference type="Proteomes" id="UP000473885">
    <property type="component" value="Unassembled WGS sequence"/>
</dbReference>
<evidence type="ECO:0000313" key="11">
    <source>
        <dbReference type="Proteomes" id="UP000473885"/>
    </source>
</evidence>
<dbReference type="GO" id="GO:0051539">
    <property type="term" value="F:4 iron, 4 sulfur cluster binding"/>
    <property type="evidence" value="ECO:0007669"/>
    <property type="project" value="UniProtKB-KW"/>
</dbReference>
<evidence type="ECO:0000256" key="3">
    <source>
        <dbReference type="ARBA" id="ARBA00022691"/>
    </source>
</evidence>
<dbReference type="GO" id="GO:0036355">
    <property type="term" value="F:2-iminoacetate synthase activity"/>
    <property type="evidence" value="ECO:0007669"/>
    <property type="project" value="UniProtKB-EC"/>
</dbReference>
<dbReference type="InterPro" id="IPR012726">
    <property type="entry name" value="ThiH"/>
</dbReference>
<dbReference type="GO" id="GO:0005506">
    <property type="term" value="F:iron ion binding"/>
    <property type="evidence" value="ECO:0007669"/>
    <property type="project" value="InterPro"/>
</dbReference>
<evidence type="ECO:0000256" key="2">
    <source>
        <dbReference type="ARBA" id="ARBA00022485"/>
    </source>
</evidence>
<dbReference type="RefSeq" id="WP_163249028.1">
    <property type="nucleotide sequence ID" value="NZ_SXDP01000004.1"/>
</dbReference>
<dbReference type="PANTHER" id="PTHR43583">
    <property type="entry name" value="2-IMINOACETATE SYNTHASE"/>
    <property type="match status" value="1"/>
</dbReference>
<dbReference type="Pfam" id="PF06968">
    <property type="entry name" value="BATS"/>
    <property type="match status" value="1"/>
</dbReference>
<evidence type="ECO:0000256" key="6">
    <source>
        <dbReference type="ARBA" id="ARBA00023014"/>
    </source>
</evidence>
<accession>A0A6M0RCD8</accession>
<evidence type="ECO:0000256" key="4">
    <source>
        <dbReference type="ARBA" id="ARBA00022723"/>
    </source>
</evidence>
<dbReference type="InterPro" id="IPR007197">
    <property type="entry name" value="rSAM"/>
</dbReference>
<dbReference type="AlphaFoldDB" id="A0A6M0RCD8"/>
<dbReference type="SMART" id="SM00876">
    <property type="entry name" value="BATS"/>
    <property type="match status" value="1"/>
</dbReference>
<feature type="domain" description="Biotin and thiamin synthesis-associated" evidence="9">
    <location>
        <begin position="256"/>
        <end position="359"/>
    </location>
</feature>
<dbReference type="SMART" id="SM00729">
    <property type="entry name" value="Elp3"/>
    <property type="match status" value="1"/>
</dbReference>
<evidence type="ECO:0000256" key="1">
    <source>
        <dbReference type="ARBA" id="ARBA00001966"/>
    </source>
</evidence>
<dbReference type="NCBIfam" id="TIGR02351">
    <property type="entry name" value="thiH"/>
    <property type="match status" value="1"/>
</dbReference>
<keyword evidence="5" id="KW-0408">Iron</keyword>
<dbReference type="InterPro" id="IPR034428">
    <property type="entry name" value="ThiH/NoCL/HydG-like"/>
</dbReference>
<evidence type="ECO:0000256" key="5">
    <source>
        <dbReference type="ARBA" id="ARBA00023004"/>
    </source>
</evidence>
<dbReference type="Pfam" id="PF04055">
    <property type="entry name" value="Radical_SAM"/>
    <property type="match status" value="1"/>
</dbReference>
<dbReference type="PANTHER" id="PTHR43583:SF1">
    <property type="entry name" value="2-IMINOACETATE SYNTHASE"/>
    <property type="match status" value="1"/>
</dbReference>
<keyword evidence="10" id="KW-0456">Lyase</keyword>
<comment type="cofactor">
    <cofactor evidence="7">
        <name>[2Fe-2S] cluster</name>
        <dbReference type="ChEBI" id="CHEBI:190135"/>
    </cofactor>
</comment>
<dbReference type="SFLD" id="SFLDF00301">
    <property type="entry name" value="2-iminoacetate_synthase_(ThiH)"/>
    <property type="match status" value="1"/>
</dbReference>
<keyword evidence="4" id="KW-0479">Metal-binding</keyword>
<comment type="caution">
    <text evidence="10">The sequence shown here is derived from an EMBL/GenBank/DDBJ whole genome shotgun (WGS) entry which is preliminary data.</text>
</comment>
<evidence type="ECO:0000259" key="9">
    <source>
        <dbReference type="SMART" id="SM00876"/>
    </source>
</evidence>
<dbReference type="InterPro" id="IPR013785">
    <property type="entry name" value="Aldolase_TIM"/>
</dbReference>
<proteinExistence type="predicted"/>
<dbReference type="CDD" id="cd01335">
    <property type="entry name" value="Radical_SAM"/>
    <property type="match status" value="1"/>
</dbReference>
<dbReference type="SUPFAM" id="SSF102114">
    <property type="entry name" value="Radical SAM enzymes"/>
    <property type="match status" value="1"/>
</dbReference>
<feature type="domain" description="Elp3/MiaA/NifB-like radical SAM core" evidence="8">
    <location>
        <begin position="74"/>
        <end position="285"/>
    </location>
</feature>
<dbReference type="EMBL" id="SXDP01000004">
    <property type="protein sequence ID" value="NEZ46838.1"/>
    <property type="molecule type" value="Genomic_DNA"/>
</dbReference>
<sequence>MSFYNKLMEYDNFDFNEFFNNVSDEDIGEILLKEYLNELDFLRLLSPIAEKYLEPMAQKARMLSLQNFGRSVSLYTPMYVANYCVNKCAYCGYNVENKVKRKKLTLREVEREAKSIYDTGLRHILILTGESKFHTPVSYIKDCVQVLKKYFSSISIEVYPLEEEEYKELIDAGVNGLTVYQEVYNREVYDKVHIAGPKKNFTYRLEAPERACKAGIHSLGVGALLGLYKWREEAFFSGFHAYYIQQNYPWVEMSMSVPRIRPHAGSFNDIYKVTDNNIVQALLAYKLFLPRAGTNITTRECAEFRDNLIPLGVTKMSAGVSTEVGGHSNENKGEAQFDIADPRGVDEMKNMLKSKGYNPIFKDWERA</sequence>
<dbReference type="InterPro" id="IPR006638">
    <property type="entry name" value="Elp3/MiaA/NifB-like_rSAM"/>
</dbReference>
<dbReference type="Gene3D" id="3.20.20.70">
    <property type="entry name" value="Aldolase class I"/>
    <property type="match status" value="1"/>
</dbReference>
<dbReference type="SFLD" id="SFLDS00029">
    <property type="entry name" value="Radical_SAM"/>
    <property type="match status" value="1"/>
</dbReference>
<reference evidence="10 11" key="1">
    <citation type="submission" date="2019-04" db="EMBL/GenBank/DDBJ databases">
        <title>Genome sequencing of Clostridium botulinum Groups I-IV and Clostridium butyricum.</title>
        <authorList>
            <person name="Brunt J."/>
            <person name="Van Vliet A.H.M."/>
            <person name="Stringer S.C."/>
            <person name="Carter A.T."/>
            <person name="Peck M.W."/>
        </authorList>
    </citation>
    <scope>NUCLEOTIDE SEQUENCE [LARGE SCALE GENOMIC DNA]</scope>
    <source>
        <strain evidence="10 11">IFR 18/094</strain>
    </source>
</reference>
<keyword evidence="6" id="KW-0411">Iron-sulfur</keyword>
<evidence type="ECO:0000313" key="10">
    <source>
        <dbReference type="EMBL" id="NEZ46838.1"/>
    </source>
</evidence>
<comment type="cofactor">
    <cofactor evidence="1">
        <name>[4Fe-4S] cluster</name>
        <dbReference type="ChEBI" id="CHEBI:49883"/>
    </cofactor>
</comment>
<evidence type="ECO:0000259" key="8">
    <source>
        <dbReference type="SMART" id="SM00729"/>
    </source>
</evidence>
<dbReference type="SFLD" id="SFLDG01081">
    <property type="entry name" value="cleavage_of_the_Ca-Cb_bond_in"/>
    <property type="match status" value="1"/>
</dbReference>
<protein>
    <submittedName>
        <fullName evidence="10">2-iminoacetate synthase ThiH</fullName>
        <ecNumber evidence="10">4.1.99.19</ecNumber>
    </submittedName>
</protein>
<evidence type="ECO:0000256" key="7">
    <source>
        <dbReference type="ARBA" id="ARBA00034078"/>
    </source>
</evidence>
<keyword evidence="2" id="KW-0004">4Fe-4S</keyword>
<dbReference type="InterPro" id="IPR058240">
    <property type="entry name" value="rSAM_sf"/>
</dbReference>
<dbReference type="SFLD" id="SFLDG01060">
    <property type="entry name" value="BATS_domain_containing"/>
    <property type="match status" value="1"/>
</dbReference>
<gene>
    <name evidence="10" type="primary">thiH</name>
    <name evidence="10" type="ORF">FDF74_06375</name>
</gene>
<organism evidence="10 11">
    <name type="scientific">Clostridium niameyense</name>
    <dbReference type="NCBI Taxonomy" id="1622073"/>
    <lineage>
        <taxon>Bacteria</taxon>
        <taxon>Bacillati</taxon>
        <taxon>Bacillota</taxon>
        <taxon>Clostridia</taxon>
        <taxon>Eubacteriales</taxon>
        <taxon>Clostridiaceae</taxon>
        <taxon>Clostridium</taxon>
    </lineage>
</organism>
<name>A0A6M0RCD8_9CLOT</name>
<keyword evidence="3" id="KW-0949">S-adenosyl-L-methionine</keyword>
<keyword evidence="11" id="KW-1185">Reference proteome</keyword>
<dbReference type="InterPro" id="IPR010722">
    <property type="entry name" value="BATS_dom"/>
</dbReference>
<dbReference type="EC" id="4.1.99.19" evidence="10"/>